<reference evidence="1 2" key="1">
    <citation type="journal article" date="2016" name="Mol. Biol. Evol.">
        <title>Comparative Genomics of Early-Diverging Mushroom-Forming Fungi Provides Insights into the Origins of Lignocellulose Decay Capabilities.</title>
        <authorList>
            <person name="Nagy L.G."/>
            <person name="Riley R."/>
            <person name="Tritt A."/>
            <person name="Adam C."/>
            <person name="Daum C."/>
            <person name="Floudas D."/>
            <person name="Sun H."/>
            <person name="Yadav J.S."/>
            <person name="Pangilinan J."/>
            <person name="Larsson K.H."/>
            <person name="Matsuura K."/>
            <person name="Barry K."/>
            <person name="Labutti K."/>
            <person name="Kuo R."/>
            <person name="Ohm R.A."/>
            <person name="Bhattacharya S.S."/>
            <person name="Shirouzu T."/>
            <person name="Yoshinaga Y."/>
            <person name="Martin F.M."/>
            <person name="Grigoriev I.V."/>
            <person name="Hibbett D.S."/>
        </authorList>
    </citation>
    <scope>NUCLEOTIDE SEQUENCE [LARGE SCALE GENOMIC DNA]</scope>
    <source>
        <strain evidence="1 2">TUFC12733</strain>
    </source>
</reference>
<organism evidence="1 2">
    <name type="scientific">Calocera viscosa (strain TUFC12733)</name>
    <dbReference type="NCBI Taxonomy" id="1330018"/>
    <lineage>
        <taxon>Eukaryota</taxon>
        <taxon>Fungi</taxon>
        <taxon>Dikarya</taxon>
        <taxon>Basidiomycota</taxon>
        <taxon>Agaricomycotina</taxon>
        <taxon>Dacrymycetes</taxon>
        <taxon>Dacrymycetales</taxon>
        <taxon>Dacrymycetaceae</taxon>
        <taxon>Calocera</taxon>
    </lineage>
</organism>
<keyword evidence="2" id="KW-1185">Reference proteome</keyword>
<protein>
    <recommendedName>
        <fullName evidence="3">ATP-dependent DNA helicase</fullName>
    </recommendedName>
</protein>
<evidence type="ECO:0008006" key="3">
    <source>
        <dbReference type="Google" id="ProtNLM"/>
    </source>
</evidence>
<gene>
    <name evidence="1" type="ORF">CALVIDRAFT_491733</name>
</gene>
<sequence>MQGYVTDQPWHGHAHDDRLLDALQEEFALNLEQSLAYRLICRHSIGTGPSEGPLRMYIGGPAGTGKTRVVNAITAFFRARGQARRLRLASYTGFAAKNVNGMTLHSALLLHQKAGTK</sequence>
<evidence type="ECO:0000313" key="1">
    <source>
        <dbReference type="EMBL" id="KZO89468.1"/>
    </source>
</evidence>
<dbReference type="Pfam" id="PF13245">
    <property type="entry name" value="AAA_19"/>
    <property type="match status" value="1"/>
</dbReference>
<dbReference type="InterPro" id="IPR027417">
    <property type="entry name" value="P-loop_NTPase"/>
</dbReference>
<evidence type="ECO:0000313" key="2">
    <source>
        <dbReference type="Proteomes" id="UP000076738"/>
    </source>
</evidence>
<dbReference type="EMBL" id="KV417403">
    <property type="protein sequence ID" value="KZO89468.1"/>
    <property type="molecule type" value="Genomic_DNA"/>
</dbReference>
<dbReference type="AlphaFoldDB" id="A0A167FGN9"/>
<feature type="non-terminal residue" evidence="1">
    <location>
        <position position="117"/>
    </location>
</feature>
<name>A0A167FGN9_CALVF</name>
<accession>A0A167FGN9</accession>
<dbReference type="Proteomes" id="UP000076738">
    <property type="component" value="Unassembled WGS sequence"/>
</dbReference>
<proteinExistence type="predicted"/>
<dbReference type="SUPFAM" id="SSF52540">
    <property type="entry name" value="P-loop containing nucleoside triphosphate hydrolases"/>
    <property type="match status" value="1"/>
</dbReference>
<dbReference type="OrthoDB" id="432234at2759"/>
<dbReference type="Gene3D" id="3.40.50.300">
    <property type="entry name" value="P-loop containing nucleotide triphosphate hydrolases"/>
    <property type="match status" value="1"/>
</dbReference>
<dbReference type="STRING" id="1330018.A0A167FGN9"/>